<comment type="caution">
    <text evidence="1">The sequence shown here is derived from an EMBL/GenBank/DDBJ whole genome shotgun (WGS) entry which is preliminary data.</text>
</comment>
<gene>
    <name evidence="1" type="ORF">S12H4_09415</name>
</gene>
<protein>
    <submittedName>
        <fullName evidence="1">Uncharacterized protein</fullName>
    </submittedName>
</protein>
<feature type="non-terminal residue" evidence="1">
    <location>
        <position position="1"/>
    </location>
</feature>
<accession>X1QS63</accession>
<dbReference type="EMBL" id="BARW01003815">
    <property type="protein sequence ID" value="GAI71078.1"/>
    <property type="molecule type" value="Genomic_DNA"/>
</dbReference>
<evidence type="ECO:0000313" key="1">
    <source>
        <dbReference type="EMBL" id="GAI71078.1"/>
    </source>
</evidence>
<sequence length="60" mass="6759">ATVSYKMKELLAKFGNRSDALIFNLENSPKDTSERKNLKEKILKSILKKISTLHPKTSPG</sequence>
<dbReference type="AlphaFoldDB" id="X1QS63"/>
<name>X1QS63_9ZZZZ</name>
<reference evidence="1" key="1">
    <citation type="journal article" date="2014" name="Front. Microbiol.">
        <title>High frequency of phylogenetically diverse reductive dehalogenase-homologous genes in deep subseafloor sedimentary metagenomes.</title>
        <authorList>
            <person name="Kawai M."/>
            <person name="Futagami T."/>
            <person name="Toyoda A."/>
            <person name="Takaki Y."/>
            <person name="Nishi S."/>
            <person name="Hori S."/>
            <person name="Arai W."/>
            <person name="Tsubouchi T."/>
            <person name="Morono Y."/>
            <person name="Uchiyama I."/>
            <person name="Ito T."/>
            <person name="Fujiyama A."/>
            <person name="Inagaki F."/>
            <person name="Takami H."/>
        </authorList>
    </citation>
    <scope>NUCLEOTIDE SEQUENCE</scope>
    <source>
        <strain evidence="1">Expedition CK06-06</strain>
    </source>
</reference>
<proteinExistence type="predicted"/>
<organism evidence="1">
    <name type="scientific">marine sediment metagenome</name>
    <dbReference type="NCBI Taxonomy" id="412755"/>
    <lineage>
        <taxon>unclassified sequences</taxon>
        <taxon>metagenomes</taxon>
        <taxon>ecological metagenomes</taxon>
    </lineage>
</organism>